<dbReference type="HOGENOM" id="CLU_681230_0_0_9"/>
<keyword evidence="4" id="KW-0472">Membrane</keyword>
<reference evidence="6 7" key="1">
    <citation type="submission" date="2014-08" db="EMBL/GenBank/DDBJ databases">
        <title>Comparative genomics of the Paenibacillus odorifer group.</title>
        <authorList>
            <person name="den Bakker H.C."/>
            <person name="Tsai Y.-C."/>
            <person name="Martin N."/>
            <person name="Korlach J."/>
            <person name="Wiedmann M."/>
        </authorList>
    </citation>
    <scope>NUCLEOTIDE SEQUENCE [LARGE SCALE GENOMIC DNA]</scope>
    <source>
        <strain evidence="6 7">DSM 14472</strain>
    </source>
</reference>
<keyword evidence="4" id="KW-1133">Transmembrane helix</keyword>
<organism evidence="6 7">
    <name type="scientific">Paenibacillus stellifer</name>
    <dbReference type="NCBI Taxonomy" id="169760"/>
    <lineage>
        <taxon>Bacteria</taxon>
        <taxon>Bacillati</taxon>
        <taxon>Bacillota</taxon>
        <taxon>Bacilli</taxon>
        <taxon>Bacillales</taxon>
        <taxon>Paenibacillaceae</taxon>
        <taxon>Paenibacillus</taxon>
    </lineage>
</organism>
<protein>
    <recommendedName>
        <fullName evidence="2">Anti-sigma-W factor RsiW</fullName>
    </recommendedName>
</protein>
<dbReference type="STRING" id="169760.PSTEL_20100"/>
<dbReference type="Gene3D" id="1.10.10.1320">
    <property type="entry name" value="Anti-sigma factor, zinc-finger domain"/>
    <property type="match status" value="1"/>
</dbReference>
<evidence type="ECO:0000256" key="3">
    <source>
        <dbReference type="SAM" id="MobiDB-lite"/>
    </source>
</evidence>
<gene>
    <name evidence="6" type="ORF">PSTEL_20100</name>
</gene>
<evidence type="ECO:0000313" key="6">
    <source>
        <dbReference type="EMBL" id="AIQ65080.1"/>
    </source>
</evidence>
<dbReference type="InterPro" id="IPR041916">
    <property type="entry name" value="Anti_sigma_zinc_sf"/>
</dbReference>
<accession>A0A089LY60</accession>
<feature type="compositionally biased region" description="Low complexity" evidence="3">
    <location>
        <begin position="389"/>
        <end position="417"/>
    </location>
</feature>
<keyword evidence="7" id="KW-1185">Reference proteome</keyword>
<feature type="region of interest" description="Disordered" evidence="3">
    <location>
        <begin position="176"/>
        <end position="294"/>
    </location>
</feature>
<feature type="transmembrane region" description="Helical" evidence="4">
    <location>
        <begin position="106"/>
        <end position="126"/>
    </location>
</feature>
<comment type="similarity">
    <text evidence="1">Belongs to the zinc-associated anti-sigma factor (ZAS) superfamily. Anti-sigma-W factor family.</text>
</comment>
<dbReference type="EMBL" id="CP009286">
    <property type="protein sequence ID" value="AIQ65080.1"/>
    <property type="molecule type" value="Genomic_DNA"/>
</dbReference>
<dbReference type="RefSeq" id="WP_038697858.1">
    <property type="nucleotide sequence ID" value="NZ_CP009286.1"/>
</dbReference>
<dbReference type="Proteomes" id="UP000029507">
    <property type="component" value="Chromosome"/>
</dbReference>
<evidence type="ECO:0000256" key="4">
    <source>
        <dbReference type="SAM" id="Phobius"/>
    </source>
</evidence>
<feature type="domain" description="Putative zinc-finger" evidence="5">
    <location>
        <begin position="3"/>
        <end position="37"/>
    </location>
</feature>
<evidence type="ECO:0000259" key="5">
    <source>
        <dbReference type="Pfam" id="PF13490"/>
    </source>
</evidence>
<sequence>MNCAEVMEWMNRYLDHDLSRDEALEMFRHIDDCPSCAEMFERLSALSSELESLPDVSPPFSLVDSILPKLDVIDRETAAEAASLASEPQVQEMSRRASRKPRSSSLSARFGIGAAAAALLLGIAVLNMPEQIPDAQVDKMMKDEASSAQTYDQGIASNSIAGNSNSALPAGSAKLKQFEGGESAQEASPAEAYSLTSPVSPAAEDSSDQAPAEQTPTPKANSSEKADRKGGSAADGASAEIRKNVVSKKTAPTPPAKTPEASQEAGTMLSGAAGDRVSEKNAASEQPHSSEELGLSGDMGIMAIAPSQVQDSNTWTSPDGRYTAVLEGQNLIIYRLNDGDAAGRQAVSTIPFQGAWVSGEWSGDGKRFDFVTNTDGSEKRSSYIITEDTPAPAASGTASPEQTASPSTSSSPSASTK</sequence>
<keyword evidence="4" id="KW-0812">Transmembrane</keyword>
<dbReference type="Pfam" id="PF13490">
    <property type="entry name" value="zf-HC2"/>
    <property type="match status" value="1"/>
</dbReference>
<dbReference type="InterPro" id="IPR027383">
    <property type="entry name" value="Znf_put"/>
</dbReference>
<evidence type="ECO:0000313" key="7">
    <source>
        <dbReference type="Proteomes" id="UP000029507"/>
    </source>
</evidence>
<feature type="region of interest" description="Disordered" evidence="3">
    <location>
        <begin position="83"/>
        <end position="102"/>
    </location>
</feature>
<feature type="compositionally biased region" description="Polar residues" evidence="3">
    <location>
        <begin position="208"/>
        <end position="221"/>
    </location>
</feature>
<dbReference type="AlphaFoldDB" id="A0A089LY60"/>
<dbReference type="OrthoDB" id="2381690at2"/>
<feature type="region of interest" description="Disordered" evidence="3">
    <location>
        <begin position="373"/>
        <end position="417"/>
    </location>
</feature>
<name>A0A089LY60_9BACL</name>
<proteinExistence type="inferred from homology"/>
<dbReference type="KEGG" id="pste:PSTEL_20100"/>
<evidence type="ECO:0000256" key="1">
    <source>
        <dbReference type="ARBA" id="ARBA00024353"/>
    </source>
</evidence>
<evidence type="ECO:0000256" key="2">
    <source>
        <dbReference type="ARBA" id="ARBA00024438"/>
    </source>
</evidence>